<sequence>MLAHRCNERMAKMLLVIFNVAFLVCGLGILLVGLIDIRYERSIREILDGFSGINIALFATGGFICLVSSVGCCGALAENTSLITVYVYGVIFLIFVQLAIGVVAFYKRNDLKQYVKSKALESLDHIKDNRVIATAWDELQLAFSCCGAISPLDYTVRFLPFPASCCGLQSGQGCYVTTEGFQFVGCEHIIEQFLRTQYLFLGTVTILIAFIEVLGIVYACCLQIAVEKSDKPSSIANSSES</sequence>
<dbReference type="Gene3D" id="1.10.1450.10">
    <property type="entry name" value="Tetraspanin"/>
    <property type="match status" value="1"/>
</dbReference>
<dbReference type="CDD" id="cd03127">
    <property type="entry name" value="tetraspanin_LEL"/>
    <property type="match status" value="1"/>
</dbReference>
<name>A0A7M7JJ63_VARDE</name>
<dbReference type="InterPro" id="IPR008952">
    <property type="entry name" value="Tetraspanin_EC2_sf"/>
</dbReference>
<dbReference type="GO" id="GO:0005886">
    <property type="term" value="C:plasma membrane"/>
    <property type="evidence" value="ECO:0007669"/>
    <property type="project" value="TreeGrafter"/>
</dbReference>
<feature type="transmembrane region" description="Helical" evidence="7">
    <location>
        <begin position="12"/>
        <end position="35"/>
    </location>
</feature>
<reference evidence="8" key="1">
    <citation type="submission" date="2021-01" db="UniProtKB">
        <authorList>
            <consortium name="EnsemblMetazoa"/>
        </authorList>
    </citation>
    <scope>IDENTIFICATION</scope>
</reference>
<dbReference type="SUPFAM" id="SSF48652">
    <property type="entry name" value="Tetraspanin"/>
    <property type="match status" value="1"/>
</dbReference>
<dbReference type="Proteomes" id="UP000594260">
    <property type="component" value="Unplaced"/>
</dbReference>
<dbReference type="AlphaFoldDB" id="A0A7M7JJ63"/>
<feature type="disulfide bond" evidence="6">
    <location>
        <begin position="146"/>
        <end position="165"/>
    </location>
</feature>
<feature type="transmembrane region" description="Helical" evidence="7">
    <location>
        <begin position="55"/>
        <end position="77"/>
    </location>
</feature>
<keyword evidence="3 7" id="KW-0812">Transmembrane</keyword>
<comment type="similarity">
    <text evidence="2 7">Belongs to the tetraspanin (TM4SF) family.</text>
</comment>
<evidence type="ECO:0000256" key="2">
    <source>
        <dbReference type="ARBA" id="ARBA00006840"/>
    </source>
</evidence>
<dbReference type="InterPro" id="IPR000301">
    <property type="entry name" value="Tetraspanin_animals"/>
</dbReference>
<evidence type="ECO:0000256" key="5">
    <source>
        <dbReference type="ARBA" id="ARBA00023136"/>
    </source>
</evidence>
<dbReference type="RefSeq" id="XP_022652963.1">
    <property type="nucleotide sequence ID" value="XM_022797228.1"/>
</dbReference>
<feature type="transmembrane region" description="Helical" evidence="7">
    <location>
        <begin position="83"/>
        <end position="106"/>
    </location>
</feature>
<evidence type="ECO:0000256" key="4">
    <source>
        <dbReference type="ARBA" id="ARBA00022989"/>
    </source>
</evidence>
<dbReference type="PANTHER" id="PTHR19282">
    <property type="entry name" value="TETRASPANIN"/>
    <property type="match status" value="1"/>
</dbReference>
<dbReference type="InterPro" id="IPR018499">
    <property type="entry name" value="Tetraspanin/Peripherin"/>
</dbReference>
<dbReference type="EnsemblMetazoa" id="XM_022797228">
    <property type="protein sequence ID" value="XP_022652963"/>
    <property type="gene ID" value="LOC111246881"/>
</dbReference>
<accession>A0A7M7JJ63</accession>
<dbReference type="OrthoDB" id="6366642at2759"/>
<protein>
    <recommendedName>
        <fullName evidence="7">Tetraspanin</fullName>
    </recommendedName>
</protein>
<comment type="subcellular location">
    <subcellularLocation>
        <location evidence="1 7">Membrane</location>
        <topology evidence="1 7">Multi-pass membrane protein</topology>
    </subcellularLocation>
</comment>
<keyword evidence="9" id="KW-1185">Reference proteome</keyword>
<dbReference type="Pfam" id="PF00335">
    <property type="entry name" value="Tetraspanin"/>
    <property type="match status" value="1"/>
</dbReference>
<evidence type="ECO:0000256" key="3">
    <source>
        <dbReference type="ARBA" id="ARBA00022692"/>
    </source>
</evidence>
<evidence type="ECO:0000256" key="7">
    <source>
        <dbReference type="RuleBase" id="RU361218"/>
    </source>
</evidence>
<dbReference type="OMA" id="AEAMYNE"/>
<dbReference type="InParanoid" id="A0A7M7JJ63"/>
<evidence type="ECO:0000313" key="8">
    <source>
        <dbReference type="EnsemblMetazoa" id="XP_022652963"/>
    </source>
</evidence>
<organism evidence="8 9">
    <name type="scientific">Varroa destructor</name>
    <name type="common">Honeybee mite</name>
    <dbReference type="NCBI Taxonomy" id="109461"/>
    <lineage>
        <taxon>Eukaryota</taxon>
        <taxon>Metazoa</taxon>
        <taxon>Ecdysozoa</taxon>
        <taxon>Arthropoda</taxon>
        <taxon>Chelicerata</taxon>
        <taxon>Arachnida</taxon>
        <taxon>Acari</taxon>
        <taxon>Parasitiformes</taxon>
        <taxon>Mesostigmata</taxon>
        <taxon>Gamasina</taxon>
        <taxon>Dermanyssoidea</taxon>
        <taxon>Varroidae</taxon>
        <taxon>Varroa</taxon>
    </lineage>
</organism>
<dbReference type="KEGG" id="vde:111246881"/>
<keyword evidence="6" id="KW-1015">Disulfide bond</keyword>
<proteinExistence type="inferred from homology"/>
<feature type="transmembrane region" description="Helical" evidence="7">
    <location>
        <begin position="198"/>
        <end position="219"/>
    </location>
</feature>
<keyword evidence="5 7" id="KW-0472">Membrane</keyword>
<evidence type="ECO:0000313" key="9">
    <source>
        <dbReference type="Proteomes" id="UP000594260"/>
    </source>
</evidence>
<dbReference type="PRINTS" id="PR00259">
    <property type="entry name" value="TMFOUR"/>
</dbReference>
<evidence type="ECO:0000256" key="1">
    <source>
        <dbReference type="ARBA" id="ARBA00004141"/>
    </source>
</evidence>
<evidence type="ECO:0000256" key="6">
    <source>
        <dbReference type="PIRSR" id="PIRSR002419-1"/>
    </source>
</evidence>
<keyword evidence="4 7" id="KW-1133">Transmembrane helix</keyword>
<dbReference type="PIRSF" id="PIRSF002419">
    <property type="entry name" value="Tetraspanin"/>
    <property type="match status" value="1"/>
</dbReference>
<dbReference type="PANTHER" id="PTHR19282:SF544">
    <property type="entry name" value="TETRASPANIN"/>
    <property type="match status" value="1"/>
</dbReference>
<dbReference type="GeneID" id="111246881"/>